<keyword evidence="2" id="KW-1185">Reference proteome</keyword>
<dbReference type="InParanoid" id="A0A165PM14"/>
<dbReference type="AlphaFoldDB" id="A0A165PM14"/>
<reference evidence="1 2" key="1">
    <citation type="journal article" date="2016" name="Mol. Biol. Evol.">
        <title>Comparative Genomics of Early-Diverging Mushroom-Forming Fungi Provides Insights into the Origins of Lignocellulose Decay Capabilities.</title>
        <authorList>
            <person name="Nagy L.G."/>
            <person name="Riley R."/>
            <person name="Tritt A."/>
            <person name="Adam C."/>
            <person name="Daum C."/>
            <person name="Floudas D."/>
            <person name="Sun H."/>
            <person name="Yadav J.S."/>
            <person name="Pangilinan J."/>
            <person name="Larsson K.H."/>
            <person name="Matsuura K."/>
            <person name="Barry K."/>
            <person name="Labutti K."/>
            <person name="Kuo R."/>
            <person name="Ohm R.A."/>
            <person name="Bhattacharya S.S."/>
            <person name="Shirouzu T."/>
            <person name="Yoshinaga Y."/>
            <person name="Martin F.M."/>
            <person name="Grigoriev I.V."/>
            <person name="Hibbett D.S."/>
        </authorList>
    </citation>
    <scope>NUCLEOTIDE SEQUENCE [LARGE SCALE GENOMIC DNA]</scope>
    <source>
        <strain evidence="1 2">HHB14362 ss-1</strain>
    </source>
</reference>
<organism evidence="1 2">
    <name type="scientific">Neolentinus lepideus HHB14362 ss-1</name>
    <dbReference type="NCBI Taxonomy" id="1314782"/>
    <lineage>
        <taxon>Eukaryota</taxon>
        <taxon>Fungi</taxon>
        <taxon>Dikarya</taxon>
        <taxon>Basidiomycota</taxon>
        <taxon>Agaricomycotina</taxon>
        <taxon>Agaricomycetes</taxon>
        <taxon>Gloeophyllales</taxon>
        <taxon>Gloeophyllaceae</taxon>
        <taxon>Neolentinus</taxon>
    </lineage>
</organism>
<dbReference type="Proteomes" id="UP000076761">
    <property type="component" value="Unassembled WGS sequence"/>
</dbReference>
<proteinExistence type="predicted"/>
<gene>
    <name evidence="1" type="ORF">NEOLEDRAFT_1139700</name>
</gene>
<dbReference type="EMBL" id="KV425609">
    <property type="protein sequence ID" value="KZT21231.1"/>
    <property type="molecule type" value="Genomic_DNA"/>
</dbReference>
<accession>A0A165PM14</accession>
<name>A0A165PM14_9AGAM</name>
<protein>
    <submittedName>
        <fullName evidence="1">Uncharacterized protein</fullName>
    </submittedName>
</protein>
<dbReference type="OrthoDB" id="391988at2759"/>
<evidence type="ECO:0000313" key="1">
    <source>
        <dbReference type="EMBL" id="KZT21231.1"/>
    </source>
</evidence>
<evidence type="ECO:0000313" key="2">
    <source>
        <dbReference type="Proteomes" id="UP000076761"/>
    </source>
</evidence>
<sequence>MLCGCHPDLTIVMQKLFPKILPSSFESLAVADVYVVETQDGKILLDVHRETKELVDQRATWKAVKNDSVLEKIVLVYHSVEL</sequence>